<organism evidence="4">
    <name type="scientific">Ditylum brightwellii</name>
    <dbReference type="NCBI Taxonomy" id="49249"/>
    <lineage>
        <taxon>Eukaryota</taxon>
        <taxon>Sar</taxon>
        <taxon>Stramenopiles</taxon>
        <taxon>Ochrophyta</taxon>
        <taxon>Bacillariophyta</taxon>
        <taxon>Mediophyceae</taxon>
        <taxon>Lithodesmiophycidae</taxon>
        <taxon>Lithodesmiales</taxon>
        <taxon>Lithodesmiaceae</taxon>
        <taxon>Ditylum</taxon>
    </lineage>
</organism>
<evidence type="ECO:0000256" key="1">
    <source>
        <dbReference type="ARBA" id="ARBA00022737"/>
    </source>
</evidence>
<evidence type="ECO:0000256" key="3">
    <source>
        <dbReference type="PROSITE-ProRule" id="PRU00023"/>
    </source>
</evidence>
<dbReference type="Pfam" id="PF12796">
    <property type="entry name" value="Ank_2"/>
    <property type="match status" value="1"/>
</dbReference>
<reference evidence="4" key="1">
    <citation type="submission" date="2021-01" db="EMBL/GenBank/DDBJ databases">
        <authorList>
            <person name="Corre E."/>
            <person name="Pelletier E."/>
            <person name="Niang G."/>
            <person name="Scheremetjew M."/>
            <person name="Finn R."/>
            <person name="Kale V."/>
            <person name="Holt S."/>
            <person name="Cochrane G."/>
            <person name="Meng A."/>
            <person name="Brown T."/>
            <person name="Cohen L."/>
        </authorList>
    </citation>
    <scope>NUCLEOTIDE SEQUENCE</scope>
    <source>
        <strain evidence="4">GSO104</strain>
    </source>
</reference>
<dbReference type="SMART" id="SM00248">
    <property type="entry name" value="ANK"/>
    <property type="match status" value="1"/>
</dbReference>
<name>A0A7S4RDM7_9STRA</name>
<dbReference type="AlphaFoldDB" id="A0A7S4RDM7"/>
<dbReference type="SUPFAM" id="SSF48403">
    <property type="entry name" value="Ankyrin repeat"/>
    <property type="match status" value="1"/>
</dbReference>
<dbReference type="PANTHER" id="PTHR24134:SF9">
    <property type="entry name" value="ANKYRIN REPEAT AND SOCS BOX PROTEIN 8"/>
    <property type="match status" value="1"/>
</dbReference>
<keyword evidence="2 3" id="KW-0040">ANK repeat</keyword>
<accession>A0A7S4RDM7</accession>
<proteinExistence type="predicted"/>
<feature type="repeat" description="ANK" evidence="3">
    <location>
        <begin position="452"/>
        <end position="484"/>
    </location>
</feature>
<dbReference type="EMBL" id="HBNS01021487">
    <property type="protein sequence ID" value="CAE4611306.1"/>
    <property type="molecule type" value="Transcribed_RNA"/>
</dbReference>
<dbReference type="InterPro" id="IPR036770">
    <property type="entry name" value="Ankyrin_rpt-contain_sf"/>
</dbReference>
<gene>
    <name evidence="4" type="ORF">DBRI00130_LOCUS17029</name>
</gene>
<dbReference type="InterPro" id="IPR002110">
    <property type="entry name" value="Ankyrin_rpt"/>
</dbReference>
<dbReference type="PROSITE" id="PS50297">
    <property type="entry name" value="ANK_REP_REGION"/>
    <property type="match status" value="1"/>
</dbReference>
<evidence type="ECO:0000256" key="2">
    <source>
        <dbReference type="ARBA" id="ARBA00023043"/>
    </source>
</evidence>
<dbReference type="PANTHER" id="PTHR24134">
    <property type="entry name" value="ANKYRIN REPEAT-CONTAINING PROTEIN DDB_G0279043"/>
    <property type="match status" value="1"/>
</dbReference>
<evidence type="ECO:0000313" key="4">
    <source>
        <dbReference type="EMBL" id="CAE4611306.1"/>
    </source>
</evidence>
<keyword evidence="1" id="KW-0677">Repeat</keyword>
<dbReference type="PROSITE" id="PS50088">
    <property type="entry name" value="ANK_REPEAT"/>
    <property type="match status" value="1"/>
</dbReference>
<dbReference type="Gene3D" id="1.25.40.20">
    <property type="entry name" value="Ankyrin repeat-containing domain"/>
    <property type="match status" value="1"/>
</dbReference>
<protein>
    <submittedName>
        <fullName evidence="4">Uncharacterized protein</fullName>
    </submittedName>
</protein>
<sequence>MKTMGNQQWFTLAIIIATASTFSSFHVCALDFSSILGKTTDDKDTAASINNEGNDPTASDGPVLAYPGQEVNSFGQPTYGVDISFPIHRKNLSTNYAWLPHNQDPENNPTPKKYEGMPIQVMGNKQAEYDEFLKGCRKHYGKRGSACDSVESDRVEMSLRQPKSMQNYTDLGFKKIKAPEAVFKLIKAFWETNKDNGKTEQWFTGNTYTNHWEAPTTMVSVEDTKLRGAGFALKNEIWTAARETIEEWTGEELTQCSLYGIRVYHEGAILATHVDRMPLVSSAIVNVAQDVDEPWPIEVYAHDGKAYNVTMEPGDMVLYESHSVLHGRPFPLKGRFYANLFIHFEPTGHTLRHGHDHGGSSDVDEKYKEAVQKGHGGHENAEDGLPPYIIRGSVEEGRWLSTHPNAKKEKMKSFATGSTQTKAHIAAQDADVKRLARIAEEEESLINAKDENGWTPLHEGARAGSKEVVEFLIKKGVDPNERTNFGAGGSPLWLAEQQYGEDHPVVTFLKEIGAVSFGPEL</sequence>